<accession>A0A371GP40</accession>
<dbReference type="PROSITE" id="PS50994">
    <property type="entry name" value="INTEGRASE"/>
    <property type="match status" value="2"/>
</dbReference>
<dbReference type="Pfam" id="PF17921">
    <property type="entry name" value="Integrase_H2C2"/>
    <property type="match status" value="1"/>
</dbReference>
<sequence length="510" mass="57919">MSSCYTLEHLHHGLLTSAIMWQHLNFHQRHPIYTRKNSKAMPNTTYGMIPTFGDSVVIKCILETEINSILQFCHSAPGGGHHGSTQTTRKVLDCGLYWPTIFRDAYQFVSTCGKCQKVGMVINRRHEMPQQPILFCEVFDVWGINFMGPFLVSNGYSYILLPVDYVSRWVEAIATKTNDAKVVVDFLKFGVPKMLISDQGSHFYNRAMAQKYGVTHRIAIAYHPQTKSQAKVFNREIKKMLQKMTNPSRKDWTVKQCNLVYDQAGEQRKFQLQELDELRLEAYKILRKILRKDLRVGQKVLLFNSRLKLIAGKLCSRWDGPFIITNIFPYGAVQLKDEQSNNTFQVNGHQIKPFYEGPTNCSCPNRVLSDSSAISARLGVTSTRQGLSRVYLGQDRLYLSQATQPSSPSRCSPIRNGPRALSMSAIQLRGHLSSSTAATFIKRDIICRYGLPAHIITNNGTNLNNKMMTELYEQFKIKHHNSTPYHPKMNGVVEAANKNKENSTKNGGDI</sequence>
<dbReference type="GO" id="GO:0015074">
    <property type="term" value="P:DNA integration"/>
    <property type="evidence" value="ECO:0007669"/>
    <property type="project" value="InterPro"/>
</dbReference>
<feature type="non-terminal residue" evidence="2">
    <location>
        <position position="1"/>
    </location>
</feature>
<evidence type="ECO:0000313" key="2">
    <source>
        <dbReference type="EMBL" id="RDX92274.1"/>
    </source>
</evidence>
<dbReference type="Pfam" id="PF00665">
    <property type="entry name" value="rve"/>
    <property type="match status" value="1"/>
</dbReference>
<dbReference type="InterPro" id="IPR012337">
    <property type="entry name" value="RNaseH-like_sf"/>
</dbReference>
<dbReference type="AlphaFoldDB" id="A0A371GP40"/>
<dbReference type="InterPro" id="IPR041588">
    <property type="entry name" value="Integrase_H2C2"/>
</dbReference>
<dbReference type="InterPro" id="IPR001584">
    <property type="entry name" value="Integrase_cat-core"/>
</dbReference>
<dbReference type="Gene3D" id="3.30.420.10">
    <property type="entry name" value="Ribonuclease H-like superfamily/Ribonuclease H"/>
    <property type="match status" value="2"/>
</dbReference>
<dbReference type="InterPro" id="IPR036397">
    <property type="entry name" value="RNaseH_sf"/>
</dbReference>
<dbReference type="PANTHER" id="PTHR47266">
    <property type="entry name" value="ENDONUCLEASE-RELATED"/>
    <property type="match status" value="1"/>
</dbReference>
<dbReference type="OrthoDB" id="543541at2759"/>
<comment type="caution">
    <text evidence="2">The sequence shown here is derived from an EMBL/GenBank/DDBJ whole genome shotgun (WGS) entry which is preliminary data.</text>
</comment>
<dbReference type="Gene3D" id="1.10.340.70">
    <property type="match status" value="1"/>
</dbReference>
<dbReference type="InterPro" id="IPR052160">
    <property type="entry name" value="Gypsy_RT_Integrase-like"/>
</dbReference>
<dbReference type="Proteomes" id="UP000257109">
    <property type="component" value="Unassembled WGS sequence"/>
</dbReference>
<evidence type="ECO:0000313" key="3">
    <source>
        <dbReference type="Proteomes" id="UP000257109"/>
    </source>
</evidence>
<feature type="domain" description="Integrase catalytic" evidence="1">
    <location>
        <begin position="128"/>
        <end position="287"/>
    </location>
</feature>
<organism evidence="2 3">
    <name type="scientific">Mucuna pruriens</name>
    <name type="common">Velvet bean</name>
    <name type="synonym">Dolichos pruriens</name>
    <dbReference type="NCBI Taxonomy" id="157652"/>
    <lineage>
        <taxon>Eukaryota</taxon>
        <taxon>Viridiplantae</taxon>
        <taxon>Streptophyta</taxon>
        <taxon>Embryophyta</taxon>
        <taxon>Tracheophyta</taxon>
        <taxon>Spermatophyta</taxon>
        <taxon>Magnoliopsida</taxon>
        <taxon>eudicotyledons</taxon>
        <taxon>Gunneridae</taxon>
        <taxon>Pentapetalae</taxon>
        <taxon>rosids</taxon>
        <taxon>fabids</taxon>
        <taxon>Fabales</taxon>
        <taxon>Fabaceae</taxon>
        <taxon>Papilionoideae</taxon>
        <taxon>50 kb inversion clade</taxon>
        <taxon>NPAAA clade</taxon>
        <taxon>indigoferoid/millettioid clade</taxon>
        <taxon>Phaseoleae</taxon>
        <taxon>Mucuna</taxon>
    </lineage>
</organism>
<protein>
    <submittedName>
        <fullName evidence="2">Pro-Pol polyprotein</fullName>
    </submittedName>
</protein>
<gene>
    <name evidence="2" type="primary">pol</name>
    <name evidence="2" type="ORF">CR513_25621</name>
</gene>
<proteinExistence type="predicted"/>
<reference evidence="2" key="1">
    <citation type="submission" date="2018-05" db="EMBL/GenBank/DDBJ databases">
        <title>Draft genome of Mucuna pruriens seed.</title>
        <authorList>
            <person name="Nnadi N.E."/>
            <person name="Vos R."/>
            <person name="Hasami M.H."/>
            <person name="Devisetty U.K."/>
            <person name="Aguiy J.C."/>
        </authorList>
    </citation>
    <scope>NUCLEOTIDE SEQUENCE [LARGE SCALE GENOMIC DNA]</scope>
    <source>
        <strain evidence="2">JCA_2017</strain>
    </source>
</reference>
<dbReference type="EMBL" id="QJKJ01004909">
    <property type="protein sequence ID" value="RDX92274.1"/>
    <property type="molecule type" value="Genomic_DNA"/>
</dbReference>
<name>A0A371GP40_MUCPR</name>
<dbReference type="GO" id="GO:0003676">
    <property type="term" value="F:nucleic acid binding"/>
    <property type="evidence" value="ECO:0007669"/>
    <property type="project" value="InterPro"/>
</dbReference>
<dbReference type="SUPFAM" id="SSF53098">
    <property type="entry name" value="Ribonuclease H-like"/>
    <property type="match status" value="2"/>
</dbReference>
<evidence type="ECO:0000259" key="1">
    <source>
        <dbReference type="PROSITE" id="PS50994"/>
    </source>
</evidence>
<feature type="domain" description="Integrase catalytic" evidence="1">
    <location>
        <begin position="425"/>
        <end position="510"/>
    </location>
</feature>
<keyword evidence="3" id="KW-1185">Reference proteome</keyword>